<accession>A0ACC7E2S8</accession>
<reference evidence="1 2" key="1">
    <citation type="journal article" date="2019" name="Int. J. Syst. Evol. Microbiol.">
        <title>The Global Catalogue of Microorganisms (GCM) 10K type strain sequencing project: providing services to taxonomists for standard genome sequencing and annotation.</title>
        <authorList>
            <consortium name="The Broad Institute Genomics Platform"/>
            <consortium name="The Broad Institute Genome Sequencing Center for Infectious Disease"/>
            <person name="Wu L."/>
            <person name="Ma J."/>
        </authorList>
    </citation>
    <scope>NUCLEOTIDE SEQUENCE [LARGE SCALE GENOMIC DNA]</scope>
    <source>
        <strain evidence="1 2">R28</strain>
    </source>
</reference>
<keyword evidence="2" id="KW-1185">Reference proteome</keyword>
<gene>
    <name evidence="1" type="ORF">ACFQKC_06990</name>
</gene>
<dbReference type="Proteomes" id="UP001596352">
    <property type="component" value="Unassembled WGS sequence"/>
</dbReference>
<sequence>MEKVLQTFEYAGYYSNQKPYGEPMMSKRNLYPTINDPEETREDLVQIMMRVLNYSDGDYSAIDIAELYDMSVGEMKLAIEQLCRTGLLEPREHTPKYRKNI</sequence>
<comment type="caution">
    <text evidence="1">The sequence shown here is derived from an EMBL/GenBank/DDBJ whole genome shotgun (WGS) entry which is preliminary data.</text>
</comment>
<dbReference type="EMBL" id="JBHSZY010000008">
    <property type="protein sequence ID" value="MFC7072816.1"/>
    <property type="molecule type" value="Genomic_DNA"/>
</dbReference>
<evidence type="ECO:0000313" key="2">
    <source>
        <dbReference type="Proteomes" id="UP001596352"/>
    </source>
</evidence>
<name>A0ACC7E2S8_9EURY</name>
<protein>
    <submittedName>
        <fullName evidence="1">Winged helix-turn-helix domain-containing protein</fullName>
    </submittedName>
</protein>
<proteinExistence type="predicted"/>
<evidence type="ECO:0000313" key="1">
    <source>
        <dbReference type="EMBL" id="MFC7072816.1"/>
    </source>
</evidence>
<organism evidence="1 2">
    <name type="scientific">Halovenus rubra</name>
    <dbReference type="NCBI Taxonomy" id="869890"/>
    <lineage>
        <taxon>Archaea</taxon>
        <taxon>Methanobacteriati</taxon>
        <taxon>Methanobacteriota</taxon>
        <taxon>Stenosarchaea group</taxon>
        <taxon>Halobacteria</taxon>
        <taxon>Halobacteriales</taxon>
        <taxon>Haloarculaceae</taxon>
        <taxon>Halovenus</taxon>
    </lineage>
</organism>